<protein>
    <recommendedName>
        <fullName evidence="2">Reverse transcriptase domain-containing protein</fullName>
    </recommendedName>
</protein>
<dbReference type="AlphaFoldDB" id="A0A0E9T4K8"/>
<reference evidence="1" key="1">
    <citation type="submission" date="2014-11" db="EMBL/GenBank/DDBJ databases">
        <authorList>
            <person name="Amaro Gonzalez C."/>
        </authorList>
    </citation>
    <scope>NUCLEOTIDE SEQUENCE</scope>
</reference>
<accession>A0A0E9T4K8</accession>
<evidence type="ECO:0000313" key="1">
    <source>
        <dbReference type="EMBL" id="JAH47583.1"/>
    </source>
</evidence>
<reference evidence="1" key="2">
    <citation type="journal article" date="2015" name="Fish Shellfish Immunol.">
        <title>Early steps in the European eel (Anguilla anguilla)-Vibrio vulnificus interaction in the gills: Role of the RtxA13 toxin.</title>
        <authorList>
            <person name="Callol A."/>
            <person name="Pajuelo D."/>
            <person name="Ebbesson L."/>
            <person name="Teles M."/>
            <person name="MacKenzie S."/>
            <person name="Amaro C."/>
        </authorList>
    </citation>
    <scope>NUCLEOTIDE SEQUENCE</scope>
</reference>
<proteinExistence type="predicted"/>
<name>A0A0E9T4K8_ANGAN</name>
<dbReference type="EMBL" id="GBXM01060994">
    <property type="protein sequence ID" value="JAH47583.1"/>
    <property type="molecule type" value="Transcribed_RNA"/>
</dbReference>
<organism evidence="1">
    <name type="scientific">Anguilla anguilla</name>
    <name type="common">European freshwater eel</name>
    <name type="synonym">Muraena anguilla</name>
    <dbReference type="NCBI Taxonomy" id="7936"/>
    <lineage>
        <taxon>Eukaryota</taxon>
        <taxon>Metazoa</taxon>
        <taxon>Chordata</taxon>
        <taxon>Craniata</taxon>
        <taxon>Vertebrata</taxon>
        <taxon>Euteleostomi</taxon>
        <taxon>Actinopterygii</taxon>
        <taxon>Neopterygii</taxon>
        <taxon>Teleostei</taxon>
        <taxon>Anguilliformes</taxon>
        <taxon>Anguillidae</taxon>
        <taxon>Anguilla</taxon>
    </lineage>
</organism>
<evidence type="ECO:0008006" key="2">
    <source>
        <dbReference type="Google" id="ProtNLM"/>
    </source>
</evidence>
<sequence>MDTLFKMRDVMNVCKMYDSDIGIISLDQEKAFDCVDRQYLFSTLKVLVLGRFLCAG</sequence>